<evidence type="ECO:0000256" key="1">
    <source>
        <dbReference type="ARBA" id="ARBA00006865"/>
    </source>
</evidence>
<accession>A0A2V1IUW3</accession>
<protein>
    <submittedName>
        <fullName evidence="3">Glycoside hydrolase family 16 protein</fullName>
    </submittedName>
</protein>
<dbReference type="Pfam" id="PF00722">
    <property type="entry name" value="Glyco_hydro_16"/>
    <property type="match status" value="1"/>
</dbReference>
<dbReference type="RefSeq" id="WP_107035434.1">
    <property type="nucleotide sequence ID" value="NZ_CAOQKO010000019.1"/>
</dbReference>
<dbReference type="Gene3D" id="2.60.120.200">
    <property type="match status" value="1"/>
</dbReference>
<evidence type="ECO:0000259" key="2">
    <source>
        <dbReference type="PROSITE" id="PS51762"/>
    </source>
</evidence>
<dbReference type="PROSITE" id="PS51762">
    <property type="entry name" value="GH16_2"/>
    <property type="match status" value="1"/>
</dbReference>
<dbReference type="Proteomes" id="UP000244925">
    <property type="component" value="Unassembled WGS sequence"/>
</dbReference>
<name>A0A2V1IUW3_9BACT</name>
<dbReference type="GO" id="GO:0004553">
    <property type="term" value="F:hydrolase activity, hydrolyzing O-glycosyl compounds"/>
    <property type="evidence" value="ECO:0007669"/>
    <property type="project" value="InterPro"/>
</dbReference>
<evidence type="ECO:0000313" key="4">
    <source>
        <dbReference type="Proteomes" id="UP000244925"/>
    </source>
</evidence>
<dbReference type="InterPro" id="IPR050546">
    <property type="entry name" value="Glycosyl_Hydrlase_16"/>
</dbReference>
<dbReference type="PANTHER" id="PTHR10963">
    <property type="entry name" value="GLYCOSYL HYDROLASE-RELATED"/>
    <property type="match status" value="1"/>
</dbReference>
<comment type="caution">
    <text evidence="3">The sequence shown here is derived from an EMBL/GenBank/DDBJ whole genome shotgun (WGS) entry which is preliminary data.</text>
</comment>
<proteinExistence type="inferred from homology"/>
<dbReference type="CDD" id="cd08023">
    <property type="entry name" value="GH16_laminarinase_like"/>
    <property type="match status" value="1"/>
</dbReference>
<reference evidence="4" key="1">
    <citation type="submission" date="2018-02" db="EMBL/GenBank/DDBJ databases">
        <authorList>
            <person name="Clavel T."/>
            <person name="Strowig T."/>
        </authorList>
    </citation>
    <scope>NUCLEOTIDE SEQUENCE [LARGE SCALE GENOMIC DNA]</scope>
    <source>
        <strain evidence="4">DSM 100764</strain>
    </source>
</reference>
<dbReference type="InterPro" id="IPR013320">
    <property type="entry name" value="ConA-like_dom_sf"/>
</dbReference>
<dbReference type="InterPro" id="IPR000757">
    <property type="entry name" value="Beta-glucanase-like"/>
</dbReference>
<keyword evidence="3" id="KW-0378">Hydrolase</keyword>
<sequence>MAFMALAVVSCAKTEQKSDEWKLVWSEEFDYDGQADTTVWSRIPKGTPDWCAHMSSDDRLYEMRDGNAVLKGIADSAGTAGPVEYLTGGIFTKGKKAFLGGRLEVRAKLQGARGAWPAIWMLPEPSASEEYGSTQWPYGGEIDIMERLNSDSIAYQTVHSDYTYNKGMNDPVPSRTGVIDPDDYNVYAVEMYPDSVRFFINDTHVNTYPRIEGADAASQFPYYRPMYLMIDMQLGGQWVGRVFPEDLPVEMLVDWVRYYERAE</sequence>
<comment type="similarity">
    <text evidence="1">Belongs to the glycosyl hydrolase 16 family.</text>
</comment>
<keyword evidence="4" id="KW-1185">Reference proteome</keyword>
<gene>
    <name evidence="3" type="ORF">C5O25_03350</name>
</gene>
<organism evidence="3 4">
    <name type="scientific">Paramuribaculum intestinale</name>
    <dbReference type="NCBI Taxonomy" id="2094151"/>
    <lineage>
        <taxon>Bacteria</taxon>
        <taxon>Pseudomonadati</taxon>
        <taxon>Bacteroidota</taxon>
        <taxon>Bacteroidia</taxon>
        <taxon>Bacteroidales</taxon>
        <taxon>Muribaculaceae</taxon>
        <taxon>Paramuribaculum</taxon>
    </lineage>
</organism>
<dbReference type="PANTHER" id="PTHR10963:SF55">
    <property type="entry name" value="GLYCOSIDE HYDROLASE FAMILY 16 PROTEIN"/>
    <property type="match status" value="1"/>
</dbReference>
<dbReference type="AlphaFoldDB" id="A0A2V1IUW3"/>
<feature type="domain" description="GH16" evidence="2">
    <location>
        <begin position="19"/>
        <end position="263"/>
    </location>
</feature>
<dbReference type="EMBL" id="PUBV01000005">
    <property type="protein sequence ID" value="PWB08688.1"/>
    <property type="molecule type" value="Genomic_DNA"/>
</dbReference>
<dbReference type="GO" id="GO:0005975">
    <property type="term" value="P:carbohydrate metabolic process"/>
    <property type="evidence" value="ECO:0007669"/>
    <property type="project" value="InterPro"/>
</dbReference>
<evidence type="ECO:0000313" key="3">
    <source>
        <dbReference type="EMBL" id="PWB08688.1"/>
    </source>
</evidence>
<dbReference type="SUPFAM" id="SSF49899">
    <property type="entry name" value="Concanavalin A-like lectins/glucanases"/>
    <property type="match status" value="1"/>
</dbReference>